<sequence>MLLLDPTTLAEALDGPTRYTFVDTPVGELLLTGDGTSLTGLYMGVGHRHFAGIGADWLSDAAPFAEVKAQLAAYFAGELQEFDLPLAPRGTPFQRQVWAALTTIPWGHTTTYGQLAHQLGRTPAASRAVGMANGRNPISIVIPCHRVIGSTGALVGYGGGLPAKQLLLALEGSTLA</sequence>
<keyword evidence="4 9" id="KW-0489">Methyltransferase</keyword>
<dbReference type="InterPro" id="IPR023546">
    <property type="entry name" value="MGMT"/>
</dbReference>
<evidence type="ECO:0000313" key="12">
    <source>
        <dbReference type="EMBL" id="SER06144.1"/>
    </source>
</evidence>
<dbReference type="HAMAP" id="MF_00772">
    <property type="entry name" value="OGT"/>
    <property type="match status" value="1"/>
</dbReference>
<feature type="active site" description="Nucleophile; methyl group acceptor" evidence="9">
    <location>
        <position position="144"/>
    </location>
</feature>
<comment type="catalytic activity">
    <reaction evidence="8 9">
        <text>a 6-O-methyl-2'-deoxyguanosine in DNA + L-cysteinyl-[protein] = S-methyl-L-cysteinyl-[protein] + a 2'-deoxyguanosine in DNA</text>
        <dbReference type="Rhea" id="RHEA:24000"/>
        <dbReference type="Rhea" id="RHEA-COMP:10131"/>
        <dbReference type="Rhea" id="RHEA-COMP:10132"/>
        <dbReference type="Rhea" id="RHEA-COMP:11367"/>
        <dbReference type="Rhea" id="RHEA-COMP:11368"/>
        <dbReference type="ChEBI" id="CHEBI:29950"/>
        <dbReference type="ChEBI" id="CHEBI:82612"/>
        <dbReference type="ChEBI" id="CHEBI:85445"/>
        <dbReference type="ChEBI" id="CHEBI:85448"/>
        <dbReference type="EC" id="2.1.1.63"/>
    </reaction>
</comment>
<name>A0A1H9L3W2_9PSEU</name>
<dbReference type="Gene3D" id="3.30.160.70">
    <property type="entry name" value="Methylated DNA-protein cysteine methyltransferase domain"/>
    <property type="match status" value="1"/>
</dbReference>
<keyword evidence="5 9" id="KW-0808">Transferase</keyword>
<dbReference type="InterPro" id="IPR014048">
    <property type="entry name" value="MethylDNA_cys_MeTrfase_DNA-bd"/>
</dbReference>
<dbReference type="InterPro" id="IPR036217">
    <property type="entry name" value="MethylDNA_cys_MeTrfase_DNAb"/>
</dbReference>
<evidence type="ECO:0000259" key="10">
    <source>
        <dbReference type="Pfam" id="PF01035"/>
    </source>
</evidence>
<dbReference type="PROSITE" id="PS00374">
    <property type="entry name" value="MGMT"/>
    <property type="match status" value="1"/>
</dbReference>
<dbReference type="EC" id="2.1.1.63" evidence="9"/>
<dbReference type="GO" id="GO:0032259">
    <property type="term" value="P:methylation"/>
    <property type="evidence" value="ECO:0007669"/>
    <property type="project" value="UniProtKB-KW"/>
</dbReference>
<evidence type="ECO:0000256" key="6">
    <source>
        <dbReference type="ARBA" id="ARBA00022763"/>
    </source>
</evidence>
<dbReference type="CDD" id="cd06445">
    <property type="entry name" value="ATase"/>
    <property type="match status" value="1"/>
</dbReference>
<evidence type="ECO:0000256" key="9">
    <source>
        <dbReference type="HAMAP-Rule" id="MF_00772"/>
    </source>
</evidence>
<gene>
    <name evidence="12" type="ORF">SAMN04487818_101442</name>
</gene>
<dbReference type="SUPFAM" id="SSF46767">
    <property type="entry name" value="Methylated DNA-protein cysteine methyltransferase, C-terminal domain"/>
    <property type="match status" value="1"/>
</dbReference>
<dbReference type="EMBL" id="FOGI01000001">
    <property type="protein sequence ID" value="SER06144.1"/>
    <property type="molecule type" value="Genomic_DNA"/>
</dbReference>
<dbReference type="SUPFAM" id="SSF53155">
    <property type="entry name" value="Methylated DNA-protein cysteine methyltransferase domain"/>
    <property type="match status" value="1"/>
</dbReference>
<comment type="function">
    <text evidence="9">Involved in the cellular defense against the biological effects of O6-methylguanine (O6-MeG) and O4-methylthymine (O4-MeT) in DNA. Repairs the methylated nucleobase in DNA by stoichiometrically transferring the methyl group to a cysteine residue in the enzyme. This is a suicide reaction: the enzyme is irreversibly inactivated.</text>
</comment>
<dbReference type="AlphaFoldDB" id="A0A1H9L3W2"/>
<evidence type="ECO:0000313" key="13">
    <source>
        <dbReference type="Proteomes" id="UP000199051"/>
    </source>
</evidence>
<keyword evidence="13" id="KW-1185">Reference proteome</keyword>
<dbReference type="InterPro" id="IPR036388">
    <property type="entry name" value="WH-like_DNA-bd_sf"/>
</dbReference>
<evidence type="ECO:0000256" key="5">
    <source>
        <dbReference type="ARBA" id="ARBA00022679"/>
    </source>
</evidence>
<dbReference type="InterPro" id="IPR001497">
    <property type="entry name" value="MethylDNA_cys_MeTrfase_AS"/>
</dbReference>
<dbReference type="FunFam" id="1.10.10.10:FF:000214">
    <property type="entry name" value="Methylated-DNA--protein-cysteine methyltransferase"/>
    <property type="match status" value="1"/>
</dbReference>
<dbReference type="GO" id="GO:0003908">
    <property type="term" value="F:methylated-DNA-[protein]-cysteine S-methyltransferase activity"/>
    <property type="evidence" value="ECO:0007669"/>
    <property type="project" value="UniProtKB-UniRule"/>
</dbReference>
<keyword evidence="6 9" id="KW-0227">DNA damage</keyword>
<evidence type="ECO:0000256" key="4">
    <source>
        <dbReference type="ARBA" id="ARBA00022603"/>
    </source>
</evidence>
<dbReference type="STRING" id="155974.SAMN04487818_101442"/>
<dbReference type="GO" id="GO:0006307">
    <property type="term" value="P:DNA alkylation repair"/>
    <property type="evidence" value="ECO:0007669"/>
    <property type="project" value="UniProtKB-UniRule"/>
</dbReference>
<dbReference type="Pfam" id="PF02870">
    <property type="entry name" value="Methyltransf_1N"/>
    <property type="match status" value="1"/>
</dbReference>
<evidence type="ECO:0000256" key="3">
    <source>
        <dbReference type="ARBA" id="ARBA00022490"/>
    </source>
</evidence>
<dbReference type="Proteomes" id="UP000199051">
    <property type="component" value="Unassembled WGS sequence"/>
</dbReference>
<comment type="subcellular location">
    <subcellularLocation>
        <location evidence="9">Cytoplasm</location>
    </subcellularLocation>
</comment>
<dbReference type="PANTHER" id="PTHR10815:SF5">
    <property type="entry name" value="METHYLATED-DNA--PROTEIN-CYSTEINE METHYLTRANSFERASE"/>
    <property type="match status" value="1"/>
</dbReference>
<protein>
    <recommendedName>
        <fullName evidence="9">Methylated-DNA--protein-cysteine methyltransferase</fullName>
        <ecNumber evidence="9">2.1.1.63</ecNumber>
    </recommendedName>
    <alternativeName>
        <fullName evidence="9">6-O-methylguanine-DNA methyltransferase</fullName>
        <shortName evidence="9">MGMT</shortName>
    </alternativeName>
    <alternativeName>
        <fullName evidence="9">O-6-methylguanine-DNA-alkyltransferase</fullName>
    </alternativeName>
</protein>
<comment type="catalytic activity">
    <reaction evidence="1 9">
        <text>a 4-O-methyl-thymidine in DNA + L-cysteinyl-[protein] = a thymidine in DNA + S-methyl-L-cysteinyl-[protein]</text>
        <dbReference type="Rhea" id="RHEA:53428"/>
        <dbReference type="Rhea" id="RHEA-COMP:10131"/>
        <dbReference type="Rhea" id="RHEA-COMP:10132"/>
        <dbReference type="Rhea" id="RHEA-COMP:13555"/>
        <dbReference type="Rhea" id="RHEA-COMP:13556"/>
        <dbReference type="ChEBI" id="CHEBI:29950"/>
        <dbReference type="ChEBI" id="CHEBI:82612"/>
        <dbReference type="ChEBI" id="CHEBI:137386"/>
        <dbReference type="ChEBI" id="CHEBI:137387"/>
        <dbReference type="EC" id="2.1.1.63"/>
    </reaction>
</comment>
<evidence type="ECO:0000256" key="1">
    <source>
        <dbReference type="ARBA" id="ARBA00001286"/>
    </source>
</evidence>
<dbReference type="GO" id="GO:0005737">
    <property type="term" value="C:cytoplasm"/>
    <property type="evidence" value="ECO:0007669"/>
    <property type="project" value="UniProtKB-SubCell"/>
</dbReference>
<evidence type="ECO:0000259" key="11">
    <source>
        <dbReference type="Pfam" id="PF02870"/>
    </source>
</evidence>
<keyword evidence="7 9" id="KW-0234">DNA repair</keyword>
<feature type="domain" description="Methylguanine DNA methyltransferase ribonuclease-like" evidence="11">
    <location>
        <begin position="18"/>
        <end position="88"/>
    </location>
</feature>
<keyword evidence="3 9" id="KW-0963">Cytoplasm</keyword>
<evidence type="ECO:0000256" key="2">
    <source>
        <dbReference type="ARBA" id="ARBA00008711"/>
    </source>
</evidence>
<proteinExistence type="inferred from homology"/>
<dbReference type="PANTHER" id="PTHR10815">
    <property type="entry name" value="METHYLATED-DNA--PROTEIN-CYSTEINE METHYLTRANSFERASE"/>
    <property type="match status" value="1"/>
</dbReference>
<comment type="similarity">
    <text evidence="2 9">Belongs to the MGMT family.</text>
</comment>
<feature type="domain" description="Methylated-DNA-[protein]-cysteine S-methyltransferase DNA binding" evidence="10">
    <location>
        <begin position="92"/>
        <end position="172"/>
    </location>
</feature>
<organism evidence="12 13">
    <name type="scientific">Actinokineospora terrae</name>
    <dbReference type="NCBI Taxonomy" id="155974"/>
    <lineage>
        <taxon>Bacteria</taxon>
        <taxon>Bacillati</taxon>
        <taxon>Actinomycetota</taxon>
        <taxon>Actinomycetes</taxon>
        <taxon>Pseudonocardiales</taxon>
        <taxon>Pseudonocardiaceae</taxon>
        <taxon>Actinokineospora</taxon>
    </lineage>
</organism>
<dbReference type="Pfam" id="PF01035">
    <property type="entry name" value="DNA_binding_1"/>
    <property type="match status" value="1"/>
</dbReference>
<dbReference type="InterPro" id="IPR036631">
    <property type="entry name" value="MGMT_N_sf"/>
</dbReference>
<comment type="miscellaneous">
    <text evidence="9">This enzyme catalyzes only one turnover and therefore is not strictly catalytic. According to one definition, an enzyme is a biocatalyst that acts repeatedly and over many reaction cycles.</text>
</comment>
<dbReference type="Gene3D" id="1.10.10.10">
    <property type="entry name" value="Winged helix-like DNA-binding domain superfamily/Winged helix DNA-binding domain"/>
    <property type="match status" value="1"/>
</dbReference>
<dbReference type="NCBIfam" id="TIGR00589">
    <property type="entry name" value="ogt"/>
    <property type="match status" value="1"/>
</dbReference>
<dbReference type="InterPro" id="IPR008332">
    <property type="entry name" value="MethylG_MeTrfase_N"/>
</dbReference>
<evidence type="ECO:0000256" key="8">
    <source>
        <dbReference type="ARBA" id="ARBA00049348"/>
    </source>
</evidence>
<evidence type="ECO:0000256" key="7">
    <source>
        <dbReference type="ARBA" id="ARBA00023204"/>
    </source>
</evidence>
<reference evidence="13" key="1">
    <citation type="submission" date="2016-10" db="EMBL/GenBank/DDBJ databases">
        <authorList>
            <person name="Varghese N."/>
            <person name="Submissions S."/>
        </authorList>
    </citation>
    <scope>NUCLEOTIDE SEQUENCE [LARGE SCALE GENOMIC DNA]</scope>
    <source>
        <strain evidence="13">DSM 44260</strain>
    </source>
</reference>
<accession>A0A1H9L3W2</accession>